<evidence type="ECO:0000313" key="3">
    <source>
        <dbReference type="Proteomes" id="UP000054815"/>
    </source>
</evidence>
<feature type="transmembrane region" description="Helical" evidence="1">
    <location>
        <begin position="12"/>
        <end position="32"/>
    </location>
</feature>
<organism evidence="2 3">
    <name type="scientific">Trichinella pseudospiralis</name>
    <name type="common">Parasitic roundworm</name>
    <dbReference type="NCBI Taxonomy" id="6337"/>
    <lineage>
        <taxon>Eukaryota</taxon>
        <taxon>Metazoa</taxon>
        <taxon>Ecdysozoa</taxon>
        <taxon>Nematoda</taxon>
        <taxon>Enoplea</taxon>
        <taxon>Dorylaimia</taxon>
        <taxon>Trichinellida</taxon>
        <taxon>Trichinellidae</taxon>
        <taxon>Trichinella</taxon>
    </lineage>
</organism>
<proteinExistence type="predicted"/>
<reference evidence="2 3" key="1">
    <citation type="submission" date="2015-01" db="EMBL/GenBank/DDBJ databases">
        <title>Evolution of Trichinella species and genotypes.</title>
        <authorList>
            <person name="Korhonen P.K."/>
            <person name="Edoardo P."/>
            <person name="Giuseppe L.R."/>
            <person name="Gasser R.B."/>
        </authorList>
    </citation>
    <scope>NUCLEOTIDE SEQUENCE [LARGE SCALE GENOMIC DNA]</scope>
    <source>
        <strain evidence="2">ISS141</strain>
    </source>
</reference>
<name>A0A0V0XET9_TRIPS</name>
<evidence type="ECO:0000313" key="2">
    <source>
        <dbReference type="EMBL" id="KRX86522.1"/>
    </source>
</evidence>
<gene>
    <name evidence="2" type="ORF">T4E_11508</name>
</gene>
<dbReference type="EMBL" id="JYDU01000363">
    <property type="protein sequence ID" value="KRX86522.1"/>
    <property type="molecule type" value="Genomic_DNA"/>
</dbReference>
<keyword evidence="1" id="KW-0472">Membrane</keyword>
<dbReference type="Proteomes" id="UP000054815">
    <property type="component" value="Unassembled WGS sequence"/>
</dbReference>
<accession>A0A0V0XET9</accession>
<protein>
    <submittedName>
        <fullName evidence="2">Uncharacterized protein</fullName>
    </submittedName>
</protein>
<comment type="caution">
    <text evidence="2">The sequence shown here is derived from an EMBL/GenBank/DDBJ whole genome shotgun (WGS) entry which is preliminary data.</text>
</comment>
<dbReference type="AlphaFoldDB" id="A0A0V0XET9"/>
<evidence type="ECO:0000256" key="1">
    <source>
        <dbReference type="SAM" id="Phobius"/>
    </source>
</evidence>
<keyword evidence="1" id="KW-1133">Transmembrane helix</keyword>
<sequence>MQLRIVKCKKSALALVCCGILCVIIALGYLLFRRIKKKVKIRNRKKAILVIHTVDNLLYKPAPLGYTAQLLDFGYRTPELCWLSRVDNGRSNCSPANLYVSATNLATSYRPILCAINSPLRHRLQ</sequence>
<keyword evidence="1" id="KW-0812">Transmembrane</keyword>